<proteinExistence type="predicted"/>
<evidence type="ECO:0008006" key="2">
    <source>
        <dbReference type="Google" id="ProtNLM"/>
    </source>
</evidence>
<reference evidence="1" key="1">
    <citation type="submission" date="2018-06" db="EMBL/GenBank/DDBJ databases">
        <authorList>
            <person name="Zhirakovskaya E."/>
        </authorList>
    </citation>
    <scope>NUCLEOTIDE SEQUENCE</scope>
</reference>
<sequence>MATDEKSSNDLDVLRANINNETSQINWDELQRFFAGGWLIYVDTSKNLLNVAVAFSQDDKEQVNKWLTSGEVAKVTDTQAKQWHEENTSFWANVVKPWVLIQPAEQTNTPETENKSIH</sequence>
<name>A0A3B0WQV5_9ZZZZ</name>
<evidence type="ECO:0000313" key="1">
    <source>
        <dbReference type="EMBL" id="VAW54823.1"/>
    </source>
</evidence>
<dbReference type="Pfam" id="PF10052">
    <property type="entry name" value="DUF2288"/>
    <property type="match status" value="1"/>
</dbReference>
<organism evidence="1">
    <name type="scientific">hydrothermal vent metagenome</name>
    <dbReference type="NCBI Taxonomy" id="652676"/>
    <lineage>
        <taxon>unclassified sequences</taxon>
        <taxon>metagenomes</taxon>
        <taxon>ecological metagenomes</taxon>
    </lineage>
</organism>
<dbReference type="AlphaFoldDB" id="A0A3B0WQV5"/>
<dbReference type="InterPro" id="IPR018741">
    <property type="entry name" value="DUF2288"/>
</dbReference>
<gene>
    <name evidence="1" type="ORF">MNBD_GAMMA05-1794</name>
</gene>
<dbReference type="EMBL" id="UOFE01000044">
    <property type="protein sequence ID" value="VAW54823.1"/>
    <property type="molecule type" value="Genomic_DNA"/>
</dbReference>
<accession>A0A3B0WQV5</accession>
<protein>
    <recommendedName>
        <fullName evidence="2">DUF2288 domain-containing protein</fullName>
    </recommendedName>
</protein>